<keyword evidence="2" id="KW-1185">Reference proteome</keyword>
<organism evidence="1 2">
    <name type="scientific">Solanum commersonii</name>
    <name type="common">Commerson's wild potato</name>
    <name type="synonym">Commerson's nightshade</name>
    <dbReference type="NCBI Taxonomy" id="4109"/>
    <lineage>
        <taxon>Eukaryota</taxon>
        <taxon>Viridiplantae</taxon>
        <taxon>Streptophyta</taxon>
        <taxon>Embryophyta</taxon>
        <taxon>Tracheophyta</taxon>
        <taxon>Spermatophyta</taxon>
        <taxon>Magnoliopsida</taxon>
        <taxon>eudicotyledons</taxon>
        <taxon>Gunneridae</taxon>
        <taxon>Pentapetalae</taxon>
        <taxon>asterids</taxon>
        <taxon>lamiids</taxon>
        <taxon>Solanales</taxon>
        <taxon>Solanaceae</taxon>
        <taxon>Solanoideae</taxon>
        <taxon>Solaneae</taxon>
        <taxon>Solanum</taxon>
    </lineage>
</organism>
<evidence type="ECO:0000313" key="2">
    <source>
        <dbReference type="Proteomes" id="UP000824120"/>
    </source>
</evidence>
<reference evidence="1 2" key="1">
    <citation type="submission" date="2020-09" db="EMBL/GenBank/DDBJ databases">
        <title>De no assembly of potato wild relative species, Solanum commersonii.</title>
        <authorList>
            <person name="Cho K."/>
        </authorList>
    </citation>
    <scope>NUCLEOTIDE SEQUENCE [LARGE SCALE GENOMIC DNA]</scope>
    <source>
        <strain evidence="1">LZ3.2</strain>
        <tissue evidence="1">Leaf</tissue>
    </source>
</reference>
<dbReference type="AlphaFoldDB" id="A0A9J5YBA1"/>
<dbReference type="EMBL" id="JACXVP010000007">
    <property type="protein sequence ID" value="KAG5596230.1"/>
    <property type="molecule type" value="Genomic_DNA"/>
</dbReference>
<evidence type="ECO:0000313" key="1">
    <source>
        <dbReference type="EMBL" id="KAG5596230.1"/>
    </source>
</evidence>
<gene>
    <name evidence="1" type="ORF">H5410_037462</name>
</gene>
<proteinExistence type="predicted"/>
<name>A0A9J5YBA1_SOLCO</name>
<dbReference type="Proteomes" id="UP000824120">
    <property type="component" value="Chromosome 7"/>
</dbReference>
<protein>
    <submittedName>
        <fullName evidence="1">Uncharacterized protein</fullName>
    </submittedName>
</protein>
<sequence>MKIATGTTFIASTLVLGKFPSIFLKSCKLLTHYSFLAQGRIAFKNLVPLQQSGPSQLQQHT</sequence>
<accession>A0A9J5YBA1</accession>
<comment type="caution">
    <text evidence="1">The sequence shown here is derived from an EMBL/GenBank/DDBJ whole genome shotgun (WGS) entry which is preliminary data.</text>
</comment>